<dbReference type="Pfam" id="PF13701">
    <property type="entry name" value="DDE_Tnp_1_4"/>
    <property type="match status" value="1"/>
</dbReference>
<evidence type="ECO:0000313" key="2">
    <source>
        <dbReference type="EMBL" id="TWU05463.1"/>
    </source>
</evidence>
<protein>
    <recommendedName>
        <fullName evidence="1">Transposase DDE domain-containing protein</fullName>
    </recommendedName>
</protein>
<feature type="domain" description="Transposase DDE" evidence="1">
    <location>
        <begin position="86"/>
        <end position="304"/>
    </location>
</feature>
<sequence length="328" mass="36414">MRITQWVKARLTFLSLNSSVQSRFKPRIIDSRPTLALFSFARQIIDLEYSLPSPRMLMIPDATIVSATPSQNCSENVIRDGRWLSAQDDLDRLAHDPAFRAAVWDRPGQNVINERLASQPTQSRLISTLTANTGNLEAVRNGLTHSIEQHIKASGSGRRARHATIDIDSFPIEIHGKQKGASYNGYYNGYYKKTVYHPLVASFSVAGDYDSGRSGKRLGNGFIHATLRQGQVHTANGVNRFINTVQKQASKLAVNVDYPMDAGYTIPSVMDCMTDRNLRFVGRLKGNSKLDALAAEHVYRPAGRPPEGGYEYTSWVPIKSIHGNILNG</sequence>
<name>A0A5C6AZS1_9BACT</name>
<accession>A0A5C6AZS1</accession>
<keyword evidence="3" id="KW-1185">Reference proteome</keyword>
<evidence type="ECO:0000313" key="3">
    <source>
        <dbReference type="Proteomes" id="UP000320176"/>
    </source>
</evidence>
<evidence type="ECO:0000259" key="1">
    <source>
        <dbReference type="Pfam" id="PF13701"/>
    </source>
</evidence>
<comment type="caution">
    <text evidence="2">The sequence shown here is derived from an EMBL/GenBank/DDBJ whole genome shotgun (WGS) entry which is preliminary data.</text>
</comment>
<proteinExistence type="predicted"/>
<dbReference type="EMBL" id="SJPN01000002">
    <property type="protein sequence ID" value="TWU05463.1"/>
    <property type="molecule type" value="Genomic_DNA"/>
</dbReference>
<organism evidence="2 3">
    <name type="scientific">Stieleria varia</name>
    <dbReference type="NCBI Taxonomy" id="2528005"/>
    <lineage>
        <taxon>Bacteria</taxon>
        <taxon>Pseudomonadati</taxon>
        <taxon>Planctomycetota</taxon>
        <taxon>Planctomycetia</taxon>
        <taxon>Pirellulales</taxon>
        <taxon>Pirellulaceae</taxon>
        <taxon>Stieleria</taxon>
    </lineage>
</organism>
<dbReference type="InterPro" id="IPR025668">
    <property type="entry name" value="Tnp_DDE_dom"/>
</dbReference>
<gene>
    <name evidence="2" type="ORF">Pla52n_11750</name>
</gene>
<dbReference type="AlphaFoldDB" id="A0A5C6AZS1"/>
<reference evidence="2 3" key="1">
    <citation type="submission" date="2019-02" db="EMBL/GenBank/DDBJ databases">
        <title>Deep-cultivation of Planctomycetes and their phenomic and genomic characterization uncovers novel biology.</title>
        <authorList>
            <person name="Wiegand S."/>
            <person name="Jogler M."/>
            <person name="Boedeker C."/>
            <person name="Pinto D."/>
            <person name="Vollmers J."/>
            <person name="Rivas-Marin E."/>
            <person name="Kohn T."/>
            <person name="Peeters S.H."/>
            <person name="Heuer A."/>
            <person name="Rast P."/>
            <person name="Oberbeckmann S."/>
            <person name="Bunk B."/>
            <person name="Jeske O."/>
            <person name="Meyerdierks A."/>
            <person name="Storesund J.E."/>
            <person name="Kallscheuer N."/>
            <person name="Luecker S."/>
            <person name="Lage O.M."/>
            <person name="Pohl T."/>
            <person name="Merkel B.J."/>
            <person name="Hornburger P."/>
            <person name="Mueller R.-W."/>
            <person name="Bruemmer F."/>
            <person name="Labrenz M."/>
            <person name="Spormann A.M."/>
            <person name="Op Den Camp H."/>
            <person name="Overmann J."/>
            <person name="Amann R."/>
            <person name="Jetten M.S.M."/>
            <person name="Mascher T."/>
            <person name="Medema M.H."/>
            <person name="Devos D.P."/>
            <person name="Kaster A.-K."/>
            <person name="Ovreas L."/>
            <person name="Rohde M."/>
            <person name="Galperin M.Y."/>
            <person name="Jogler C."/>
        </authorList>
    </citation>
    <scope>NUCLEOTIDE SEQUENCE [LARGE SCALE GENOMIC DNA]</scope>
    <source>
        <strain evidence="2 3">Pla52n</strain>
    </source>
</reference>
<dbReference type="Proteomes" id="UP000320176">
    <property type="component" value="Unassembled WGS sequence"/>
</dbReference>